<sequence length="183" mass="20416">MIGRTCPSIDPFLVRCGIEKPLSTSVPLRPDILPHPILATPLSPSAPCLPRSRWGTWRDSNRLGPCSDTTLSRDGSSSPVRHLGPPWPRPSGQPLPIWQARISPYIKHLRGELVGGAFLSAFLQSLFDRMASREVIDFFNCRRLNDQLLKKLDATLNSVNGLLDDAEEKQITVEAVRNWLDNI</sequence>
<protein>
    <recommendedName>
        <fullName evidence="5">Disease resistance N-terminal domain-containing protein</fullName>
    </recommendedName>
</protein>
<comment type="caution">
    <text evidence="6">The sequence shown here is derived from an EMBL/GenBank/DDBJ whole genome shotgun (WGS) entry which is preliminary data.</text>
</comment>
<dbReference type="GO" id="GO:0006952">
    <property type="term" value="P:defense response"/>
    <property type="evidence" value="ECO:0007669"/>
    <property type="project" value="UniProtKB-KW"/>
</dbReference>
<keyword evidence="3" id="KW-0611">Plant defense</keyword>
<evidence type="ECO:0000259" key="5">
    <source>
        <dbReference type="Pfam" id="PF18052"/>
    </source>
</evidence>
<feature type="region of interest" description="Disordered" evidence="4">
    <location>
        <begin position="65"/>
        <end position="86"/>
    </location>
</feature>
<dbReference type="GO" id="GO:0000166">
    <property type="term" value="F:nucleotide binding"/>
    <property type="evidence" value="ECO:0007669"/>
    <property type="project" value="UniProtKB-KW"/>
</dbReference>
<dbReference type="AlphaFoldDB" id="A0A6A6L6R1"/>
<accession>A0A6A6L6R1</accession>
<feature type="domain" description="Disease resistance N-terminal" evidence="5">
    <location>
        <begin position="118"/>
        <end position="183"/>
    </location>
</feature>
<evidence type="ECO:0000256" key="4">
    <source>
        <dbReference type="SAM" id="MobiDB-lite"/>
    </source>
</evidence>
<keyword evidence="2" id="KW-0547">Nucleotide-binding</keyword>
<dbReference type="Proteomes" id="UP000467840">
    <property type="component" value="Chromosome 7"/>
</dbReference>
<dbReference type="EMBL" id="JAAGAX010000013">
    <property type="protein sequence ID" value="KAF2295756.1"/>
    <property type="molecule type" value="Genomic_DNA"/>
</dbReference>
<keyword evidence="1" id="KW-0677">Repeat</keyword>
<name>A0A6A6L6R1_HEVBR</name>
<proteinExistence type="predicted"/>
<keyword evidence="7" id="KW-1185">Reference proteome</keyword>
<evidence type="ECO:0000313" key="7">
    <source>
        <dbReference type="Proteomes" id="UP000467840"/>
    </source>
</evidence>
<reference evidence="6 7" key="1">
    <citation type="journal article" date="2020" name="Mol. Plant">
        <title>The Chromosome-Based Rubber Tree Genome Provides New Insights into Spurge Genome Evolution and Rubber Biosynthesis.</title>
        <authorList>
            <person name="Liu J."/>
            <person name="Shi C."/>
            <person name="Shi C.C."/>
            <person name="Li W."/>
            <person name="Zhang Q.J."/>
            <person name="Zhang Y."/>
            <person name="Li K."/>
            <person name="Lu H.F."/>
            <person name="Shi C."/>
            <person name="Zhu S.T."/>
            <person name="Xiao Z.Y."/>
            <person name="Nan H."/>
            <person name="Yue Y."/>
            <person name="Zhu X.G."/>
            <person name="Wu Y."/>
            <person name="Hong X.N."/>
            <person name="Fan G.Y."/>
            <person name="Tong Y."/>
            <person name="Zhang D."/>
            <person name="Mao C.L."/>
            <person name="Liu Y.L."/>
            <person name="Hao S.J."/>
            <person name="Liu W.Q."/>
            <person name="Lv M.Q."/>
            <person name="Zhang H.B."/>
            <person name="Liu Y."/>
            <person name="Hu-Tang G.R."/>
            <person name="Wang J.P."/>
            <person name="Wang J.H."/>
            <person name="Sun Y.H."/>
            <person name="Ni S.B."/>
            <person name="Chen W.B."/>
            <person name="Zhang X.C."/>
            <person name="Jiao Y.N."/>
            <person name="Eichler E.E."/>
            <person name="Li G.H."/>
            <person name="Liu X."/>
            <person name="Gao L.Z."/>
        </authorList>
    </citation>
    <scope>NUCLEOTIDE SEQUENCE [LARGE SCALE GENOMIC DNA]</scope>
    <source>
        <strain evidence="7">cv. GT1</strain>
        <tissue evidence="6">Leaf</tissue>
    </source>
</reference>
<evidence type="ECO:0000256" key="2">
    <source>
        <dbReference type="ARBA" id="ARBA00022741"/>
    </source>
</evidence>
<evidence type="ECO:0000256" key="3">
    <source>
        <dbReference type="ARBA" id="ARBA00022821"/>
    </source>
</evidence>
<dbReference type="Pfam" id="PF18052">
    <property type="entry name" value="Rx_N"/>
    <property type="match status" value="1"/>
</dbReference>
<evidence type="ECO:0000256" key="1">
    <source>
        <dbReference type="ARBA" id="ARBA00022737"/>
    </source>
</evidence>
<dbReference type="InterPro" id="IPR041118">
    <property type="entry name" value="Rx_N"/>
</dbReference>
<feature type="compositionally biased region" description="Polar residues" evidence="4">
    <location>
        <begin position="67"/>
        <end position="79"/>
    </location>
</feature>
<evidence type="ECO:0000313" key="6">
    <source>
        <dbReference type="EMBL" id="KAF2295756.1"/>
    </source>
</evidence>
<gene>
    <name evidence="6" type="ORF">GH714_033870</name>
</gene>
<organism evidence="6 7">
    <name type="scientific">Hevea brasiliensis</name>
    <name type="common">Para rubber tree</name>
    <name type="synonym">Siphonia brasiliensis</name>
    <dbReference type="NCBI Taxonomy" id="3981"/>
    <lineage>
        <taxon>Eukaryota</taxon>
        <taxon>Viridiplantae</taxon>
        <taxon>Streptophyta</taxon>
        <taxon>Embryophyta</taxon>
        <taxon>Tracheophyta</taxon>
        <taxon>Spermatophyta</taxon>
        <taxon>Magnoliopsida</taxon>
        <taxon>eudicotyledons</taxon>
        <taxon>Gunneridae</taxon>
        <taxon>Pentapetalae</taxon>
        <taxon>rosids</taxon>
        <taxon>fabids</taxon>
        <taxon>Malpighiales</taxon>
        <taxon>Euphorbiaceae</taxon>
        <taxon>Crotonoideae</taxon>
        <taxon>Micrandreae</taxon>
        <taxon>Hevea</taxon>
    </lineage>
</organism>